<dbReference type="InterPro" id="IPR029058">
    <property type="entry name" value="AB_hydrolase_fold"/>
</dbReference>
<comment type="caution">
    <text evidence="1">The sequence shown here is derived from an EMBL/GenBank/DDBJ whole genome shotgun (WGS) entry which is preliminary data.</text>
</comment>
<reference evidence="1 2" key="1">
    <citation type="journal article" date="2019" name="Sci. Rep.">
        <title>Nanopore sequencing improves the draft genome of the human pathogenic amoeba Naegleria fowleri.</title>
        <authorList>
            <person name="Liechti N."/>
            <person name="Schurch N."/>
            <person name="Bruggmann R."/>
            <person name="Wittwer M."/>
        </authorList>
    </citation>
    <scope>NUCLEOTIDE SEQUENCE [LARGE SCALE GENOMIC DNA]</scope>
    <source>
        <strain evidence="1 2">ATCC 30894</strain>
    </source>
</reference>
<dbReference type="RefSeq" id="XP_044568670.1">
    <property type="nucleotide sequence ID" value="XM_044711664.1"/>
</dbReference>
<dbReference type="VEuPathDB" id="AmoebaDB:FDP41_007872"/>
<name>A0A6A5C3L7_NAEFO</name>
<sequence length="124" mass="14299">MIATLDFTFHHPQMKQHVQLITFGQPRTVQSDFLNTFNNYIKYYSRYVIRASESIKDWTGKVIISAAQDDIVTTVPPKIFGFQHAGHRIDLNCPARGIVKCHDMTLYLDALKTIMSNSLQWLPQ</sequence>
<organism evidence="1 2">
    <name type="scientific">Naegleria fowleri</name>
    <name type="common">Brain eating amoeba</name>
    <dbReference type="NCBI Taxonomy" id="5763"/>
    <lineage>
        <taxon>Eukaryota</taxon>
        <taxon>Discoba</taxon>
        <taxon>Heterolobosea</taxon>
        <taxon>Tetramitia</taxon>
        <taxon>Eutetramitia</taxon>
        <taxon>Vahlkampfiidae</taxon>
        <taxon>Naegleria</taxon>
    </lineage>
</organism>
<protein>
    <submittedName>
        <fullName evidence="1">Uncharacterized protein</fullName>
    </submittedName>
</protein>
<evidence type="ECO:0000313" key="2">
    <source>
        <dbReference type="Proteomes" id="UP000444721"/>
    </source>
</evidence>
<dbReference type="VEuPathDB" id="AmoebaDB:NfTy_005260"/>
<dbReference type="OrthoDB" id="18634at2759"/>
<accession>A0A6A5C3L7</accession>
<dbReference type="EMBL" id="VFQX01000004">
    <property type="protein sequence ID" value="KAF0983957.1"/>
    <property type="molecule type" value="Genomic_DNA"/>
</dbReference>
<dbReference type="AlphaFoldDB" id="A0A6A5C3L7"/>
<keyword evidence="2" id="KW-1185">Reference proteome</keyword>
<evidence type="ECO:0000313" key="1">
    <source>
        <dbReference type="EMBL" id="KAF0983957.1"/>
    </source>
</evidence>
<dbReference type="Proteomes" id="UP000444721">
    <property type="component" value="Unassembled WGS sequence"/>
</dbReference>
<dbReference type="SUPFAM" id="SSF53474">
    <property type="entry name" value="alpha/beta-Hydrolases"/>
    <property type="match status" value="1"/>
</dbReference>
<dbReference type="GeneID" id="68115090"/>
<gene>
    <name evidence="1" type="ORF">FDP41_007872</name>
</gene>
<dbReference type="Gene3D" id="3.40.50.1820">
    <property type="entry name" value="alpha/beta hydrolase"/>
    <property type="match status" value="1"/>
</dbReference>
<proteinExistence type="predicted"/>